<accession>A0A8S5RPT1</accession>
<proteinExistence type="predicted"/>
<evidence type="ECO:0000313" key="2">
    <source>
        <dbReference type="EMBL" id="DAE33093.1"/>
    </source>
</evidence>
<sequence length="57" mass="6817">MKLYLEDVWMLKLLTITVYTLMFTINGLRSILNLENEIKVFFIIVEYYLSIDKKGII</sequence>
<feature type="transmembrane region" description="Helical" evidence="1">
    <location>
        <begin position="12"/>
        <end position="32"/>
    </location>
</feature>
<keyword evidence="1" id="KW-0812">Transmembrane</keyword>
<reference evidence="2" key="1">
    <citation type="journal article" date="2021" name="Proc. Natl. Acad. Sci. U.S.A.">
        <title>A Catalog of Tens of Thousands of Viruses from Human Metagenomes Reveals Hidden Associations with Chronic Diseases.</title>
        <authorList>
            <person name="Tisza M.J."/>
            <person name="Buck C.B."/>
        </authorList>
    </citation>
    <scope>NUCLEOTIDE SEQUENCE</scope>
    <source>
        <strain evidence="2">Ctrcb4</strain>
    </source>
</reference>
<name>A0A8S5RPT1_9VIRU</name>
<organism evidence="2">
    <name type="scientific">virus sp. ctrcb4</name>
    <dbReference type="NCBI Taxonomy" id="2825824"/>
    <lineage>
        <taxon>Viruses</taxon>
    </lineage>
</organism>
<dbReference type="EMBL" id="BK059132">
    <property type="protein sequence ID" value="DAE33093.1"/>
    <property type="molecule type" value="Genomic_DNA"/>
</dbReference>
<keyword evidence="1" id="KW-0472">Membrane</keyword>
<keyword evidence="1" id="KW-1133">Transmembrane helix</keyword>
<protein>
    <submittedName>
        <fullName evidence="2">Uncharacterized protein</fullName>
    </submittedName>
</protein>
<evidence type="ECO:0000256" key="1">
    <source>
        <dbReference type="SAM" id="Phobius"/>
    </source>
</evidence>